<dbReference type="RefSeq" id="WP_286345759.1">
    <property type="nucleotide sequence ID" value="NZ_AP027732.1"/>
</dbReference>
<dbReference type="Gene3D" id="3.90.180.10">
    <property type="entry name" value="Medium-chain alcohol dehydrogenases, catalytic domain"/>
    <property type="match status" value="1"/>
</dbReference>
<evidence type="ECO:0000256" key="3">
    <source>
        <dbReference type="ARBA" id="ARBA00022723"/>
    </source>
</evidence>
<organism evidence="8 9">
    <name type="scientific">Frondihabitans sucicola</name>
    <dbReference type="NCBI Taxonomy" id="1268041"/>
    <lineage>
        <taxon>Bacteria</taxon>
        <taxon>Bacillati</taxon>
        <taxon>Actinomycetota</taxon>
        <taxon>Actinomycetes</taxon>
        <taxon>Micrococcales</taxon>
        <taxon>Microbacteriaceae</taxon>
        <taxon>Frondihabitans</taxon>
    </lineage>
</organism>
<evidence type="ECO:0000313" key="8">
    <source>
        <dbReference type="EMBL" id="BDZ48851.1"/>
    </source>
</evidence>
<gene>
    <name evidence="8" type="ORF">GCM10025867_10920</name>
</gene>
<dbReference type="SUPFAM" id="SSF51735">
    <property type="entry name" value="NAD(P)-binding Rossmann-fold domains"/>
    <property type="match status" value="1"/>
</dbReference>
<dbReference type="SMART" id="SM00829">
    <property type="entry name" value="PKS_ER"/>
    <property type="match status" value="1"/>
</dbReference>
<dbReference type="EMBL" id="AP027732">
    <property type="protein sequence ID" value="BDZ48851.1"/>
    <property type="molecule type" value="Genomic_DNA"/>
</dbReference>
<dbReference type="InterPro" id="IPR013154">
    <property type="entry name" value="ADH-like_N"/>
</dbReference>
<reference evidence="9" key="1">
    <citation type="journal article" date="2019" name="Int. J. Syst. Evol. Microbiol.">
        <title>The Global Catalogue of Microorganisms (GCM) 10K type strain sequencing project: providing services to taxonomists for standard genome sequencing and annotation.</title>
        <authorList>
            <consortium name="The Broad Institute Genomics Platform"/>
            <consortium name="The Broad Institute Genome Sequencing Center for Infectious Disease"/>
            <person name="Wu L."/>
            <person name="Ma J."/>
        </authorList>
    </citation>
    <scope>NUCLEOTIDE SEQUENCE [LARGE SCALE GENOMIC DNA]</scope>
    <source>
        <strain evidence="9">NBRC 108728</strain>
    </source>
</reference>
<dbReference type="SUPFAM" id="SSF50129">
    <property type="entry name" value="GroES-like"/>
    <property type="match status" value="1"/>
</dbReference>
<dbReference type="InterPro" id="IPR020843">
    <property type="entry name" value="ER"/>
</dbReference>
<evidence type="ECO:0000256" key="6">
    <source>
        <dbReference type="RuleBase" id="RU361277"/>
    </source>
</evidence>
<dbReference type="Gene3D" id="3.40.50.720">
    <property type="entry name" value="NAD(P)-binding Rossmann-like Domain"/>
    <property type="match status" value="1"/>
</dbReference>
<dbReference type="Pfam" id="PF00107">
    <property type="entry name" value="ADH_zinc_N"/>
    <property type="match status" value="1"/>
</dbReference>
<dbReference type="InterPro" id="IPR036291">
    <property type="entry name" value="NAD(P)-bd_dom_sf"/>
</dbReference>
<protein>
    <submittedName>
        <fullName evidence="8">Zinc-containing alcohol dehydrogenase</fullName>
    </submittedName>
</protein>
<keyword evidence="5" id="KW-0560">Oxidoreductase</keyword>
<keyword evidence="3 6" id="KW-0479">Metal-binding</keyword>
<dbReference type="PANTHER" id="PTHR43350:SF21">
    <property type="entry name" value="S-NITROSOMYCOTHIOL REDUCTASE MSCR"/>
    <property type="match status" value="1"/>
</dbReference>
<evidence type="ECO:0000256" key="4">
    <source>
        <dbReference type="ARBA" id="ARBA00022833"/>
    </source>
</evidence>
<accession>A0ABM8GKE6</accession>
<dbReference type="PANTHER" id="PTHR43350">
    <property type="entry name" value="NAD-DEPENDENT ALCOHOL DEHYDROGENASE"/>
    <property type="match status" value="1"/>
</dbReference>
<evidence type="ECO:0000313" key="9">
    <source>
        <dbReference type="Proteomes" id="UP001321486"/>
    </source>
</evidence>
<dbReference type="InterPro" id="IPR013149">
    <property type="entry name" value="ADH-like_C"/>
</dbReference>
<evidence type="ECO:0000256" key="5">
    <source>
        <dbReference type="ARBA" id="ARBA00023002"/>
    </source>
</evidence>
<feature type="domain" description="Enoyl reductase (ER)" evidence="7">
    <location>
        <begin position="10"/>
        <end position="360"/>
    </location>
</feature>
<proteinExistence type="inferred from homology"/>
<dbReference type="CDD" id="cd08278">
    <property type="entry name" value="benzyl_alcohol_DH"/>
    <property type="match status" value="1"/>
</dbReference>
<evidence type="ECO:0000256" key="2">
    <source>
        <dbReference type="ARBA" id="ARBA00008072"/>
    </source>
</evidence>
<evidence type="ECO:0000259" key="7">
    <source>
        <dbReference type="SMART" id="SM00829"/>
    </source>
</evidence>
<keyword evidence="4 6" id="KW-0862">Zinc</keyword>
<dbReference type="Proteomes" id="UP001321486">
    <property type="component" value="Chromosome"/>
</dbReference>
<dbReference type="InterPro" id="IPR011032">
    <property type="entry name" value="GroES-like_sf"/>
</dbReference>
<sequence>MEITAAISRGPASGFRLERVHLDDPAPREVVVRMVAVGVCHTDLAAKALLYGDLPVVLGHEGAGVVESVGRDVTNVAPGDHVIVSFHSCGRCPECRSGHRAYCRDFVALNTSGHRDDGRLSMSTAEGPILGSFFGQSSFATHVLASEDNVVAVDSDVDLTVAAPFGCGFQTGAGVVANVLRPQHDSKLVVYGAGGVGMAAIMAARALGVTVIVAVDLSENRRSVARDIGATHTVDGGGETAVDEIREATGGGATHALDTTSVPAVVSGAVAGLAPRGTLVIVGSGAAAFSLVGNDLIAEGKTIRGSIEGDSEPQEFIPRLVEWHRAGEFPVERLIKKYPFAEINAAAEDARSGAVIKPVLVF</sequence>
<dbReference type="Pfam" id="PF08240">
    <property type="entry name" value="ADH_N"/>
    <property type="match status" value="1"/>
</dbReference>
<keyword evidence="9" id="KW-1185">Reference proteome</keyword>
<evidence type="ECO:0000256" key="1">
    <source>
        <dbReference type="ARBA" id="ARBA00001947"/>
    </source>
</evidence>
<dbReference type="PROSITE" id="PS00059">
    <property type="entry name" value="ADH_ZINC"/>
    <property type="match status" value="1"/>
</dbReference>
<comment type="cofactor">
    <cofactor evidence="1 6">
        <name>Zn(2+)</name>
        <dbReference type="ChEBI" id="CHEBI:29105"/>
    </cofactor>
</comment>
<dbReference type="InterPro" id="IPR002328">
    <property type="entry name" value="ADH_Zn_CS"/>
</dbReference>
<name>A0ABM8GKE6_9MICO</name>
<comment type="similarity">
    <text evidence="2 6">Belongs to the zinc-containing alcohol dehydrogenase family.</text>
</comment>